<dbReference type="GO" id="GO:0005886">
    <property type="term" value="C:plasma membrane"/>
    <property type="evidence" value="ECO:0007669"/>
    <property type="project" value="UniProtKB-SubCell"/>
</dbReference>
<dbReference type="InterPro" id="IPR004869">
    <property type="entry name" value="MMPL_dom"/>
</dbReference>
<keyword evidence="2" id="KW-1003">Cell membrane</keyword>
<keyword evidence="4 6" id="KW-1133">Transmembrane helix</keyword>
<dbReference type="EMBL" id="FQZT01000007">
    <property type="protein sequence ID" value="SHJ36096.1"/>
    <property type="molecule type" value="Genomic_DNA"/>
</dbReference>
<evidence type="ECO:0000256" key="4">
    <source>
        <dbReference type="ARBA" id="ARBA00022989"/>
    </source>
</evidence>
<dbReference type="PROSITE" id="PS50156">
    <property type="entry name" value="SSD"/>
    <property type="match status" value="1"/>
</dbReference>
<feature type="transmembrane region" description="Helical" evidence="6">
    <location>
        <begin position="863"/>
        <end position="883"/>
    </location>
</feature>
<dbReference type="AlphaFoldDB" id="A0A1M6INR0"/>
<dbReference type="PANTHER" id="PTHR33406:SF13">
    <property type="entry name" value="MEMBRANE PROTEIN YDFJ"/>
    <property type="match status" value="1"/>
</dbReference>
<comment type="subcellular location">
    <subcellularLocation>
        <location evidence="1">Cell membrane</location>
        <topology evidence="1">Multi-pass membrane protein</topology>
    </subcellularLocation>
</comment>
<feature type="transmembrane region" description="Helical" evidence="6">
    <location>
        <begin position="459"/>
        <end position="479"/>
    </location>
</feature>
<feature type="transmembrane region" description="Helical" evidence="6">
    <location>
        <begin position="323"/>
        <end position="345"/>
    </location>
</feature>
<feature type="transmembrane region" description="Helical" evidence="6">
    <location>
        <begin position="296"/>
        <end position="317"/>
    </location>
</feature>
<evidence type="ECO:0000259" key="7">
    <source>
        <dbReference type="PROSITE" id="PS50156"/>
    </source>
</evidence>
<dbReference type="Proteomes" id="UP000184171">
    <property type="component" value="Unassembled WGS sequence"/>
</dbReference>
<keyword evidence="5 6" id="KW-0472">Membrane</keyword>
<keyword evidence="9" id="KW-1185">Reference proteome</keyword>
<dbReference type="InterPro" id="IPR000731">
    <property type="entry name" value="SSD"/>
</dbReference>
<feature type="transmembrane region" description="Helical" evidence="6">
    <location>
        <begin position="372"/>
        <end position="391"/>
    </location>
</feature>
<dbReference type="OrthoDB" id="9803781at2"/>
<name>A0A1M6INR0_MALRU</name>
<dbReference type="PANTHER" id="PTHR33406">
    <property type="entry name" value="MEMBRANE PROTEIN MJ1562-RELATED"/>
    <property type="match status" value="1"/>
</dbReference>
<dbReference type="Pfam" id="PF03176">
    <property type="entry name" value="MMPL"/>
    <property type="match status" value="2"/>
</dbReference>
<proteinExistence type="predicted"/>
<accession>A0A1M6INR0</accession>
<dbReference type="Gene3D" id="1.20.1640.10">
    <property type="entry name" value="Multidrug efflux transporter AcrB transmembrane domain"/>
    <property type="match status" value="2"/>
</dbReference>
<feature type="domain" description="SSD" evidence="7">
    <location>
        <begin position="295"/>
        <end position="422"/>
    </location>
</feature>
<evidence type="ECO:0000313" key="9">
    <source>
        <dbReference type="Proteomes" id="UP000184171"/>
    </source>
</evidence>
<dbReference type="InterPro" id="IPR050545">
    <property type="entry name" value="Mycobact_MmpL"/>
</dbReference>
<evidence type="ECO:0000256" key="5">
    <source>
        <dbReference type="ARBA" id="ARBA00023136"/>
    </source>
</evidence>
<dbReference type="STRING" id="1122189.SAMN02745165_02187"/>
<feature type="transmembrane region" description="Helical" evidence="6">
    <location>
        <begin position="267"/>
        <end position="289"/>
    </location>
</feature>
<feature type="transmembrane region" description="Helical" evidence="6">
    <location>
        <begin position="964"/>
        <end position="986"/>
    </location>
</feature>
<organism evidence="8 9">
    <name type="scientific">Malonomonas rubra DSM 5091</name>
    <dbReference type="NCBI Taxonomy" id="1122189"/>
    <lineage>
        <taxon>Bacteria</taxon>
        <taxon>Pseudomonadati</taxon>
        <taxon>Thermodesulfobacteriota</taxon>
        <taxon>Desulfuromonadia</taxon>
        <taxon>Desulfuromonadales</taxon>
        <taxon>Geopsychrobacteraceae</taxon>
        <taxon>Malonomonas</taxon>
    </lineage>
</organism>
<evidence type="ECO:0000313" key="8">
    <source>
        <dbReference type="EMBL" id="SHJ36096.1"/>
    </source>
</evidence>
<protein>
    <submittedName>
        <fullName evidence="8">MMPL family protein</fullName>
    </submittedName>
</protein>
<feature type="transmembrane region" description="Helical" evidence="6">
    <location>
        <begin position="889"/>
        <end position="910"/>
    </location>
</feature>
<gene>
    <name evidence="8" type="ORF">SAMN02745165_02187</name>
</gene>
<evidence type="ECO:0000256" key="3">
    <source>
        <dbReference type="ARBA" id="ARBA00022692"/>
    </source>
</evidence>
<evidence type="ECO:0000256" key="2">
    <source>
        <dbReference type="ARBA" id="ARBA00022475"/>
    </source>
</evidence>
<dbReference type="SUPFAM" id="SSF82866">
    <property type="entry name" value="Multidrug efflux transporter AcrB transmembrane domain"/>
    <property type="match status" value="2"/>
</dbReference>
<dbReference type="RefSeq" id="WP_072908764.1">
    <property type="nucleotide sequence ID" value="NZ_FQZT01000007.1"/>
</dbReference>
<keyword evidence="3 6" id="KW-0812">Transmembrane</keyword>
<reference evidence="8 9" key="1">
    <citation type="submission" date="2016-11" db="EMBL/GenBank/DDBJ databases">
        <authorList>
            <person name="Jaros S."/>
            <person name="Januszkiewicz K."/>
            <person name="Wedrychowicz H."/>
        </authorList>
    </citation>
    <scope>NUCLEOTIDE SEQUENCE [LARGE SCALE GENOMIC DNA]</scope>
    <source>
        <strain evidence="8 9">DSM 5091</strain>
    </source>
</reference>
<feature type="transmembrane region" description="Helical" evidence="6">
    <location>
        <begin position="836"/>
        <end position="856"/>
    </location>
</feature>
<feature type="transmembrane region" description="Helical" evidence="6">
    <location>
        <begin position="397"/>
        <end position="424"/>
    </location>
</feature>
<feature type="transmembrane region" description="Helical" evidence="6">
    <location>
        <begin position="938"/>
        <end position="958"/>
    </location>
</feature>
<evidence type="ECO:0000256" key="6">
    <source>
        <dbReference type="SAM" id="Phobius"/>
    </source>
</evidence>
<evidence type="ECO:0000256" key="1">
    <source>
        <dbReference type="ARBA" id="ARBA00004651"/>
    </source>
</evidence>
<sequence length="999" mass="111323">MNLWLTNFSIRFPKLILLLTLIVTVLFGAQFPKVTFDNDPENMLPADEPIRVFHQEVKEKYALYDFVIVGIVNDKDPAGVFNPATLGRIDHLTKELLSLQKGADGLPQVGTFDEDGKRAGERSIDLSPDGAWQRALNVAFNHAPNRLFDEEGQSIIIGRELISPSVVDNIKQADLGSLKLEYLMEQAPKTASEAKVIRDDAMNNPLYAGTLVSEDEKAICLYIPIQKKIYSYNVASLVQNLTADWPQADQVFITGQPVAQDTFGIEMLVQMATSAPMAGLMIFLLLLFFFRNLSLIIAPMIVAIVSVITTMGLLIGLGFDVHIMSSMIAIFLMPIAVADSVHILSEFYDTYPRFKDKAETVRYVIGHLFRPMLYTTLTTIAGFASLGTTPIPPVQVFGLHVAFGVGMAWLLSMTLIPAYILLLVPEKQLEKLELSTGEEAPKSGLLTRFLQGLGAFSTLRYRVILIFTMVAVVVALVGISRIKVNDNPVKWFSPEHDIRVADRVLNSHFGGTYTAYLTLASTQPGLCDCEENSAEMAKEVEKRFGAEYPEEVALFKAKLQELRDRYGKVSSRDVARAFVELVQLAEELDSGSTAVWADLADEINYLDPEGLTVEVLHNWISPQEKLPKRFKQRVHQEIHTQTHLTGEALIDAALAVTDRYTANSFVDFVYEMQAELTAPLFKRPEMLRYLERLQQHLTNNQVVGKTSSAVDSLKKASYELNYLEPPGGLGQAEMDAYHERNQSHNSIPDSAAAIGQVFVQLEGMKKKDSLFHLITRDYQEANVWVQLTSGDNQDMVSVVDDLEKYLEANEPPTPLKIEWAGLTYLNVVWQERMVNGMMTSLVSSFVVVLVMMVMLFRSPLFGLLAMIPLTITIMVSYGIIGLVGKDYDMPVAVLSALTLGLSVDFAIHFLQRSRELQEQTGDWFAAAKMMFMEPAMAISRNAIIIAVGFTPLLLAPLVPYQTVGFFLATIMAVSWLATLFILPALLTPLQKLAFRKKED</sequence>